<evidence type="ECO:0008006" key="3">
    <source>
        <dbReference type="Google" id="ProtNLM"/>
    </source>
</evidence>
<keyword evidence="2" id="KW-1185">Reference proteome</keyword>
<dbReference type="PANTHER" id="PTHR42085">
    <property type="entry name" value="F-BOX DOMAIN-CONTAINING PROTEIN"/>
    <property type="match status" value="1"/>
</dbReference>
<evidence type="ECO:0000313" key="1">
    <source>
        <dbReference type="EMBL" id="KAK3051133.1"/>
    </source>
</evidence>
<dbReference type="EMBL" id="JAWDJX010000027">
    <property type="protein sequence ID" value="KAK3051133.1"/>
    <property type="molecule type" value="Genomic_DNA"/>
</dbReference>
<evidence type="ECO:0000313" key="2">
    <source>
        <dbReference type="Proteomes" id="UP001271007"/>
    </source>
</evidence>
<dbReference type="InterPro" id="IPR038883">
    <property type="entry name" value="AN11006-like"/>
</dbReference>
<dbReference type="AlphaFoldDB" id="A0AAJ0DBY4"/>
<sequence>MTNDDNMPTLGLLDLPAELRNKIYELVFNDIDEEVLCPFVWQLDQCKNTYSLTQTCDQIRRETLSMYYAGKKLLFAMRQGNVRHYERWLQRRPDAAITSIRRIQLEDYQHSKNRCPAQHPYFCRSAIIINLVKPSPVSWRRDSQCMHCLLHDSAVDRVNAVVRARKGERGTVMTREKLEEIFEAAAWEA</sequence>
<name>A0AAJ0DBY4_9PEZI</name>
<protein>
    <recommendedName>
        <fullName evidence="3">F-box domain-containing protein</fullName>
    </recommendedName>
</protein>
<gene>
    <name evidence="1" type="ORF">LTR09_007528</name>
</gene>
<proteinExistence type="predicted"/>
<reference evidence="1" key="1">
    <citation type="submission" date="2023-04" db="EMBL/GenBank/DDBJ databases">
        <title>Black Yeasts Isolated from many extreme environments.</title>
        <authorList>
            <person name="Coleine C."/>
            <person name="Stajich J.E."/>
            <person name="Selbmann L."/>
        </authorList>
    </citation>
    <scope>NUCLEOTIDE SEQUENCE</scope>
    <source>
        <strain evidence="1">CCFEE 5312</strain>
    </source>
</reference>
<dbReference type="PANTHER" id="PTHR42085:SF1">
    <property type="entry name" value="F-BOX DOMAIN-CONTAINING PROTEIN"/>
    <property type="match status" value="1"/>
</dbReference>
<dbReference type="Proteomes" id="UP001271007">
    <property type="component" value="Unassembled WGS sequence"/>
</dbReference>
<accession>A0AAJ0DBY4</accession>
<organism evidence="1 2">
    <name type="scientific">Extremus antarcticus</name>
    <dbReference type="NCBI Taxonomy" id="702011"/>
    <lineage>
        <taxon>Eukaryota</taxon>
        <taxon>Fungi</taxon>
        <taxon>Dikarya</taxon>
        <taxon>Ascomycota</taxon>
        <taxon>Pezizomycotina</taxon>
        <taxon>Dothideomycetes</taxon>
        <taxon>Dothideomycetidae</taxon>
        <taxon>Mycosphaerellales</taxon>
        <taxon>Extremaceae</taxon>
        <taxon>Extremus</taxon>
    </lineage>
</organism>
<comment type="caution">
    <text evidence="1">The sequence shown here is derived from an EMBL/GenBank/DDBJ whole genome shotgun (WGS) entry which is preliminary data.</text>
</comment>